<dbReference type="Gene3D" id="1.10.10.10">
    <property type="entry name" value="Winged helix-like DNA-binding domain superfamily/Winged helix DNA-binding domain"/>
    <property type="match status" value="1"/>
</dbReference>
<feature type="domain" description="HTH hxlR-type" evidence="4">
    <location>
        <begin position="18"/>
        <end position="117"/>
    </location>
</feature>
<dbReference type="AlphaFoldDB" id="A0A7R7HWH2"/>
<accession>A0A7R7HWH2</accession>
<dbReference type="PANTHER" id="PTHR33204:SF18">
    <property type="entry name" value="TRANSCRIPTIONAL REGULATORY PROTEIN"/>
    <property type="match status" value="1"/>
</dbReference>
<keyword evidence="2" id="KW-0238">DNA-binding</keyword>
<keyword evidence="1" id="KW-0805">Transcription regulation</keyword>
<keyword evidence="6" id="KW-1185">Reference proteome</keyword>
<evidence type="ECO:0000256" key="3">
    <source>
        <dbReference type="ARBA" id="ARBA00023163"/>
    </source>
</evidence>
<evidence type="ECO:0000256" key="1">
    <source>
        <dbReference type="ARBA" id="ARBA00023015"/>
    </source>
</evidence>
<dbReference type="InterPro" id="IPR036390">
    <property type="entry name" value="WH_DNA-bd_sf"/>
</dbReference>
<dbReference type="Pfam" id="PF01638">
    <property type="entry name" value="HxlR"/>
    <property type="match status" value="1"/>
</dbReference>
<dbReference type="EMBL" id="AP023355">
    <property type="protein sequence ID" value="BCJ33979.1"/>
    <property type="molecule type" value="Genomic_DNA"/>
</dbReference>
<sequence length="226" mass="24521">MIDAKVGPRTVRSYQQNCPIALGLDILGDRWTLLILRELVGGPRRYGDIRAELPGIATNLLATRLRELDDAGLVRRTELPAPAARTVLELTEPGWRYVVPILSAVARFGLRDWDTTAPGAVSPSSGFLAGVLLAFDPQAAAGLTLDVAVDVDDRRFTFAVDTDRLAPSTAAPEVTITARSADLITLRTATTAAQRARALRTMTFTGPPDRVDHLRRAFHLTTTSPR</sequence>
<dbReference type="InterPro" id="IPR002577">
    <property type="entry name" value="HTH_HxlR"/>
</dbReference>
<dbReference type="GO" id="GO:0003677">
    <property type="term" value="F:DNA binding"/>
    <property type="evidence" value="ECO:0007669"/>
    <property type="project" value="UniProtKB-KW"/>
</dbReference>
<evidence type="ECO:0000313" key="5">
    <source>
        <dbReference type="EMBL" id="BCJ33979.1"/>
    </source>
</evidence>
<reference evidence="5 6" key="1">
    <citation type="submission" date="2020-08" db="EMBL/GenBank/DDBJ databases">
        <title>Whole genome shotgun sequence of Actinocatenispora thailandica NBRC 105041.</title>
        <authorList>
            <person name="Komaki H."/>
            <person name="Tamura T."/>
        </authorList>
    </citation>
    <scope>NUCLEOTIDE SEQUENCE [LARGE SCALE GENOMIC DNA]</scope>
    <source>
        <strain evidence="5 6">NBRC 105041</strain>
    </source>
</reference>
<evidence type="ECO:0000256" key="2">
    <source>
        <dbReference type="ARBA" id="ARBA00023125"/>
    </source>
</evidence>
<evidence type="ECO:0000259" key="4">
    <source>
        <dbReference type="PROSITE" id="PS51118"/>
    </source>
</evidence>
<protein>
    <recommendedName>
        <fullName evidence="4">HTH hxlR-type domain-containing protein</fullName>
    </recommendedName>
</protein>
<proteinExistence type="predicted"/>
<keyword evidence="3" id="KW-0804">Transcription</keyword>
<dbReference type="SUPFAM" id="SSF46785">
    <property type="entry name" value="Winged helix' DNA-binding domain"/>
    <property type="match status" value="1"/>
</dbReference>
<dbReference type="Proteomes" id="UP000611640">
    <property type="component" value="Chromosome"/>
</dbReference>
<dbReference type="PANTHER" id="PTHR33204">
    <property type="entry name" value="TRANSCRIPTIONAL REGULATOR, MARR FAMILY"/>
    <property type="match status" value="1"/>
</dbReference>
<gene>
    <name evidence="5" type="ORF">Athai_14820</name>
</gene>
<dbReference type="PROSITE" id="PS51118">
    <property type="entry name" value="HTH_HXLR"/>
    <property type="match status" value="1"/>
</dbReference>
<organism evidence="5 6">
    <name type="scientific">Actinocatenispora thailandica</name>
    <dbReference type="NCBI Taxonomy" id="227318"/>
    <lineage>
        <taxon>Bacteria</taxon>
        <taxon>Bacillati</taxon>
        <taxon>Actinomycetota</taxon>
        <taxon>Actinomycetes</taxon>
        <taxon>Micromonosporales</taxon>
        <taxon>Micromonosporaceae</taxon>
        <taxon>Actinocatenispora</taxon>
    </lineage>
</organism>
<name>A0A7R7HWH2_9ACTN</name>
<dbReference type="KEGG" id="atl:Athai_14820"/>
<evidence type="ECO:0000313" key="6">
    <source>
        <dbReference type="Proteomes" id="UP000611640"/>
    </source>
</evidence>
<dbReference type="RefSeq" id="WP_344319474.1">
    <property type="nucleotide sequence ID" value="NZ_BAAAKF010000031.1"/>
</dbReference>
<dbReference type="InterPro" id="IPR036388">
    <property type="entry name" value="WH-like_DNA-bd_sf"/>
</dbReference>